<comment type="caution">
    <text evidence="1">The sequence shown here is derived from an EMBL/GenBank/DDBJ whole genome shotgun (WGS) entry which is preliminary data.</text>
</comment>
<reference evidence="1 2" key="1">
    <citation type="submission" date="2018-08" db="EMBL/GenBank/DDBJ databases">
        <title>Recombination of ecologically and evolutionarily significant loci maintains genetic cohesion in the Pseudomonas syringae species complex.</title>
        <authorList>
            <person name="Dillon M."/>
            <person name="Thakur S."/>
            <person name="Almeida R.N.D."/>
            <person name="Weir B.S."/>
            <person name="Guttman D.S."/>
        </authorList>
    </citation>
    <scope>NUCLEOTIDE SEQUENCE [LARGE SCALE GENOMIC DNA]</scope>
    <source>
        <strain evidence="1 2">ICMP 3353</strain>
    </source>
</reference>
<dbReference type="EMBL" id="RBRE01000035">
    <property type="protein sequence ID" value="RMQ47636.1"/>
    <property type="molecule type" value="Genomic_DNA"/>
</dbReference>
<protein>
    <submittedName>
        <fullName evidence="1">Uncharacterized protein</fullName>
    </submittedName>
</protein>
<name>A0A3M4M1K2_PSECI</name>
<sequence length="603" mass="65347">MSILNGPRLNFWGGISTDVSVPNNSATLDEDNDTKFNLFDVTTSTIAPEAQPYTDEQLNEKINAPSSSPPTTGYTKGGWNHYGQHLVEMDTQISSQGNPGAISKQGDLVGKPVYLLGSLDPATGQSGSSGPMMVDLDPTSMYTTQIFVGGLQIGNSDDVQLLIRCNSVCSSMDVKQRILGPESMDAPGSCYFSGTFQLTFPLSSIVSYNQNSEILQAIIKAPGATGIVLRFVMFEMCPTMTTPQLDADYAAKRFTSNPSIGRVIGTLAPAFADEPVICQAGRQLVNQYTSNAGFANLNDNGLLSIDMVNLIPKETFRSDRTATTSPIGPNADYGPISFGVGTTSPTTLATLPADSEFALNYYLYGGIVDLLLDASQVIQAKTQPLSITAPNKVLDTWKGQETSLNITETAYRLYADQRNIYLEDYPNGLTIPLQVRYLGGPVPSTTNIGISIGNTLDCLSYPSSVSILANQLSVDVTVTLKPDTESQAGFSVLTYNVDNSSYFTNFRKYAQTDFGIAKGSIITWDQMYPNVLRFHYLAFPAMSRYVPLNQPNAVMAAKDTILRRISDTYKGTTLYMPVVRSMSPSQRALLSAYLTGTPWQPLP</sequence>
<dbReference type="Proteomes" id="UP000277236">
    <property type="component" value="Unassembled WGS sequence"/>
</dbReference>
<dbReference type="AlphaFoldDB" id="A0A3M4M1K2"/>
<evidence type="ECO:0000313" key="1">
    <source>
        <dbReference type="EMBL" id="RMQ47636.1"/>
    </source>
</evidence>
<dbReference type="OrthoDB" id="5699601at2"/>
<gene>
    <name evidence="1" type="ORF">ALQ04_04112</name>
</gene>
<accession>A0A3M4M1K2</accession>
<evidence type="ECO:0000313" key="2">
    <source>
        <dbReference type="Proteomes" id="UP000277236"/>
    </source>
</evidence>
<dbReference type="RefSeq" id="WP_122315288.1">
    <property type="nucleotide sequence ID" value="NZ_RBRE01000035.1"/>
</dbReference>
<organism evidence="1 2">
    <name type="scientific">Pseudomonas cichorii</name>
    <dbReference type="NCBI Taxonomy" id="36746"/>
    <lineage>
        <taxon>Bacteria</taxon>
        <taxon>Pseudomonadati</taxon>
        <taxon>Pseudomonadota</taxon>
        <taxon>Gammaproteobacteria</taxon>
        <taxon>Pseudomonadales</taxon>
        <taxon>Pseudomonadaceae</taxon>
        <taxon>Pseudomonas</taxon>
    </lineage>
</organism>
<proteinExistence type="predicted"/>